<name>A0A7S4VWL8_9STRA</name>
<accession>A0A7S4VWL8</accession>
<gene>
    <name evidence="1" type="ORF">DBRI00130_LOCUS23626</name>
</gene>
<protein>
    <submittedName>
        <fullName evidence="1">Uncharacterized protein</fullName>
    </submittedName>
</protein>
<organism evidence="1">
    <name type="scientific">Ditylum brightwellii</name>
    <dbReference type="NCBI Taxonomy" id="49249"/>
    <lineage>
        <taxon>Eukaryota</taxon>
        <taxon>Sar</taxon>
        <taxon>Stramenopiles</taxon>
        <taxon>Ochrophyta</taxon>
        <taxon>Bacillariophyta</taxon>
        <taxon>Mediophyceae</taxon>
        <taxon>Lithodesmiophycidae</taxon>
        <taxon>Lithodesmiales</taxon>
        <taxon>Lithodesmiaceae</taxon>
        <taxon>Ditylum</taxon>
    </lineage>
</organism>
<proteinExistence type="predicted"/>
<sequence>MDSGDEGYGYIQRIEALISHATSHNGYPISAEGWKVGEACSDDRECISGFCDETKCKELLGSCESCYEDDDCASGDCYLGSCTRMDLYIDNGCICLINSDCYSGRCDWFQRTIAASSAADFNFGH</sequence>
<reference evidence="1" key="1">
    <citation type="submission" date="2021-01" db="EMBL/GenBank/DDBJ databases">
        <authorList>
            <person name="Corre E."/>
            <person name="Pelletier E."/>
            <person name="Niang G."/>
            <person name="Scheremetjew M."/>
            <person name="Finn R."/>
            <person name="Kale V."/>
            <person name="Holt S."/>
            <person name="Cochrane G."/>
            <person name="Meng A."/>
            <person name="Brown T."/>
            <person name="Cohen L."/>
        </authorList>
    </citation>
    <scope>NUCLEOTIDE SEQUENCE</scope>
    <source>
        <strain evidence="1">GSO104</strain>
    </source>
</reference>
<evidence type="ECO:0000313" key="1">
    <source>
        <dbReference type="EMBL" id="CAE4623805.1"/>
    </source>
</evidence>
<dbReference type="AlphaFoldDB" id="A0A7S4VWL8"/>
<dbReference type="EMBL" id="HBNS01030071">
    <property type="protein sequence ID" value="CAE4623805.1"/>
    <property type="molecule type" value="Transcribed_RNA"/>
</dbReference>